<evidence type="ECO:0000313" key="2">
    <source>
        <dbReference type="Proteomes" id="UP001254848"/>
    </source>
</evidence>
<proteinExistence type="predicted"/>
<organism evidence="1 2">
    <name type="scientific">Anaeroselena agilis</name>
    <dbReference type="NCBI Taxonomy" id="3063788"/>
    <lineage>
        <taxon>Bacteria</taxon>
        <taxon>Bacillati</taxon>
        <taxon>Bacillota</taxon>
        <taxon>Negativicutes</taxon>
        <taxon>Acetonemataceae</taxon>
        <taxon>Anaeroselena</taxon>
    </lineage>
</organism>
<name>A0ABU3NVU5_9FIRM</name>
<evidence type="ECO:0000313" key="1">
    <source>
        <dbReference type="EMBL" id="MDT8900943.1"/>
    </source>
</evidence>
<dbReference type="RefSeq" id="WP_413779475.1">
    <property type="nucleotide sequence ID" value="NZ_JAUOZS010000001.1"/>
</dbReference>
<dbReference type="Proteomes" id="UP001254848">
    <property type="component" value="Unassembled WGS sequence"/>
</dbReference>
<gene>
    <name evidence="1" type="ORF">Q4T40_06825</name>
</gene>
<reference evidence="1 2" key="1">
    <citation type="submission" date="2023-07" db="EMBL/GenBank/DDBJ databases">
        <title>The novel representative of Negativicutes class, Anaeroselena agilis gen. nov. sp. nov.</title>
        <authorList>
            <person name="Prokofeva M.I."/>
            <person name="Elcheninov A.G."/>
            <person name="Klyukina A."/>
            <person name="Kublanov I.V."/>
            <person name="Frolov E.N."/>
            <person name="Podosokorskaya O.A."/>
        </authorList>
    </citation>
    <scope>NUCLEOTIDE SEQUENCE [LARGE SCALE GENOMIC DNA]</scope>
    <source>
        <strain evidence="1 2">4137-cl</strain>
    </source>
</reference>
<protein>
    <submittedName>
        <fullName evidence="1">Uncharacterized protein</fullName>
    </submittedName>
</protein>
<keyword evidence="2" id="KW-1185">Reference proteome</keyword>
<accession>A0ABU3NVU5</accession>
<comment type="caution">
    <text evidence="1">The sequence shown here is derived from an EMBL/GenBank/DDBJ whole genome shotgun (WGS) entry which is preliminary data.</text>
</comment>
<dbReference type="EMBL" id="JAUOZS010000001">
    <property type="protein sequence ID" value="MDT8900943.1"/>
    <property type="molecule type" value="Genomic_DNA"/>
</dbReference>
<sequence length="179" mass="19597">MDENTKPTVDYLQKLCDVIVLNTKEYLGVAAVWSNPEHYGNPDYRLPTPTGTYATFVNNVTALKATIKAGDHVTPNFINALVGYQTTLDANVKTLFTGDTFTDMVPLPAVDEPFKGPVLNAIVQNLNIISNNFDQVNGWWNSNDYCARTCQVACQSSCQIACQGCYSGTCHVQNCGGWS</sequence>